<dbReference type="Proteomes" id="UP000772434">
    <property type="component" value="Unassembled WGS sequence"/>
</dbReference>
<name>A0A9P5Q8W3_9AGAR</name>
<organism evidence="4 5">
    <name type="scientific">Rhodocollybia butyracea</name>
    <dbReference type="NCBI Taxonomy" id="206335"/>
    <lineage>
        <taxon>Eukaryota</taxon>
        <taxon>Fungi</taxon>
        <taxon>Dikarya</taxon>
        <taxon>Basidiomycota</taxon>
        <taxon>Agaricomycotina</taxon>
        <taxon>Agaricomycetes</taxon>
        <taxon>Agaricomycetidae</taxon>
        <taxon>Agaricales</taxon>
        <taxon>Marasmiineae</taxon>
        <taxon>Omphalotaceae</taxon>
        <taxon>Rhodocollybia</taxon>
    </lineage>
</organism>
<evidence type="ECO:0000313" key="5">
    <source>
        <dbReference type="Proteomes" id="UP000772434"/>
    </source>
</evidence>
<keyword evidence="5" id="KW-1185">Reference proteome</keyword>
<keyword evidence="1" id="KW-0479">Metal-binding</keyword>
<dbReference type="AlphaFoldDB" id="A0A9P5Q8W3"/>
<keyword evidence="1" id="KW-0863">Zinc-finger</keyword>
<dbReference type="SMART" id="SM00355">
    <property type="entry name" value="ZnF_C2H2"/>
    <property type="match status" value="2"/>
</dbReference>
<accession>A0A9P5Q8W3</accession>
<gene>
    <name evidence="4" type="ORF">BDP27DRAFT_1414215</name>
</gene>
<comment type="caution">
    <text evidence="4">The sequence shown here is derived from an EMBL/GenBank/DDBJ whole genome shotgun (WGS) entry which is preliminary data.</text>
</comment>
<dbReference type="PROSITE" id="PS50157">
    <property type="entry name" value="ZINC_FINGER_C2H2_2"/>
    <property type="match status" value="1"/>
</dbReference>
<dbReference type="PROSITE" id="PS00028">
    <property type="entry name" value="ZINC_FINGER_C2H2_1"/>
    <property type="match status" value="1"/>
</dbReference>
<evidence type="ECO:0000259" key="3">
    <source>
        <dbReference type="PROSITE" id="PS50157"/>
    </source>
</evidence>
<dbReference type="Gene3D" id="3.30.160.60">
    <property type="entry name" value="Classic Zinc Finger"/>
    <property type="match status" value="1"/>
</dbReference>
<dbReference type="EMBL" id="JADNRY010000005">
    <property type="protein sequence ID" value="KAF9077094.1"/>
    <property type="molecule type" value="Genomic_DNA"/>
</dbReference>
<keyword evidence="1" id="KW-0862">Zinc</keyword>
<evidence type="ECO:0000256" key="2">
    <source>
        <dbReference type="SAM" id="MobiDB-lite"/>
    </source>
</evidence>
<feature type="domain" description="C2H2-type" evidence="3">
    <location>
        <begin position="158"/>
        <end position="188"/>
    </location>
</feature>
<protein>
    <recommendedName>
        <fullName evidence="3">C2H2-type domain-containing protein</fullName>
    </recommendedName>
</protein>
<feature type="region of interest" description="Disordered" evidence="2">
    <location>
        <begin position="48"/>
        <end position="70"/>
    </location>
</feature>
<dbReference type="OrthoDB" id="3437960at2759"/>
<dbReference type="InterPro" id="IPR036236">
    <property type="entry name" value="Znf_C2H2_sf"/>
</dbReference>
<evidence type="ECO:0000313" key="4">
    <source>
        <dbReference type="EMBL" id="KAF9077094.1"/>
    </source>
</evidence>
<dbReference type="Pfam" id="PF00096">
    <property type="entry name" value="zf-C2H2"/>
    <property type="match status" value="1"/>
</dbReference>
<dbReference type="SUPFAM" id="SSF57667">
    <property type="entry name" value="beta-beta-alpha zinc fingers"/>
    <property type="match status" value="1"/>
</dbReference>
<dbReference type="GO" id="GO:0008270">
    <property type="term" value="F:zinc ion binding"/>
    <property type="evidence" value="ECO:0007669"/>
    <property type="project" value="UniProtKB-KW"/>
</dbReference>
<sequence>MSSTSSDGSSPGSEYSSYFPINYNSPSCPTLAQGSSLQSFDRGRSVVLRDTGGSTRSPTSPPYAPNWQRADPTLETLHSPLFNGSAMGLPANTSNTYMVSPIHSPHFSPNPCQTSRDFVLPQPLLGIDEGDGKLTVGNGVPPAQGKALGWRRNAEGRFECPEPHCGKSYTAKHNLEGHINRSHLGQPSSYVCDYCGLDFTGSRAHKRHMRNGNVCPTSPLAQRKGL</sequence>
<dbReference type="InterPro" id="IPR013087">
    <property type="entry name" value="Znf_C2H2_type"/>
</dbReference>
<evidence type="ECO:0000256" key="1">
    <source>
        <dbReference type="PROSITE-ProRule" id="PRU00042"/>
    </source>
</evidence>
<proteinExistence type="predicted"/>
<reference evidence="4" key="1">
    <citation type="submission" date="2020-11" db="EMBL/GenBank/DDBJ databases">
        <authorList>
            <consortium name="DOE Joint Genome Institute"/>
            <person name="Ahrendt S."/>
            <person name="Riley R."/>
            <person name="Andreopoulos W."/>
            <person name="Labutti K."/>
            <person name="Pangilinan J."/>
            <person name="Ruiz-Duenas F.J."/>
            <person name="Barrasa J.M."/>
            <person name="Sanchez-Garcia M."/>
            <person name="Camarero S."/>
            <person name="Miyauchi S."/>
            <person name="Serrano A."/>
            <person name="Linde D."/>
            <person name="Babiker R."/>
            <person name="Drula E."/>
            <person name="Ayuso-Fernandez I."/>
            <person name="Pacheco R."/>
            <person name="Padilla G."/>
            <person name="Ferreira P."/>
            <person name="Barriuso J."/>
            <person name="Kellner H."/>
            <person name="Castanera R."/>
            <person name="Alfaro M."/>
            <person name="Ramirez L."/>
            <person name="Pisabarro A.G."/>
            <person name="Kuo A."/>
            <person name="Tritt A."/>
            <person name="Lipzen A."/>
            <person name="He G."/>
            <person name="Yan M."/>
            <person name="Ng V."/>
            <person name="Cullen D."/>
            <person name="Martin F."/>
            <person name="Rosso M.-N."/>
            <person name="Henrissat B."/>
            <person name="Hibbett D."/>
            <person name="Martinez A.T."/>
            <person name="Grigoriev I.V."/>
        </authorList>
    </citation>
    <scope>NUCLEOTIDE SEQUENCE</scope>
    <source>
        <strain evidence="4">AH 40177</strain>
    </source>
</reference>